<accession>A0A421B7W4</accession>
<gene>
    <name evidence="1" type="ORF">CLV68_1017</name>
</gene>
<dbReference type="Proteomes" id="UP000282454">
    <property type="component" value="Unassembled WGS sequence"/>
</dbReference>
<organism evidence="1 2">
    <name type="scientific">Actinokineospora cianjurensis</name>
    <dbReference type="NCBI Taxonomy" id="585224"/>
    <lineage>
        <taxon>Bacteria</taxon>
        <taxon>Bacillati</taxon>
        <taxon>Actinomycetota</taxon>
        <taxon>Actinomycetes</taxon>
        <taxon>Pseudonocardiales</taxon>
        <taxon>Pseudonocardiaceae</taxon>
        <taxon>Actinokineospora</taxon>
    </lineage>
</organism>
<evidence type="ECO:0000313" key="1">
    <source>
        <dbReference type="EMBL" id="RLK60511.1"/>
    </source>
</evidence>
<comment type="caution">
    <text evidence="1">The sequence shown here is derived from an EMBL/GenBank/DDBJ whole genome shotgun (WGS) entry which is preliminary data.</text>
</comment>
<sequence length="36" mass="4009">MVQHAMLNVLQGDLLVTVKVVGGAVQWLLSRWIDMS</sequence>
<name>A0A421B7W4_9PSEU</name>
<evidence type="ECO:0000313" key="2">
    <source>
        <dbReference type="Proteomes" id="UP000282454"/>
    </source>
</evidence>
<proteinExistence type="predicted"/>
<protein>
    <submittedName>
        <fullName evidence="1">Uncharacterized protein</fullName>
    </submittedName>
</protein>
<dbReference type="AlphaFoldDB" id="A0A421B7W4"/>
<dbReference type="EMBL" id="RCDD01000001">
    <property type="protein sequence ID" value="RLK60511.1"/>
    <property type="molecule type" value="Genomic_DNA"/>
</dbReference>
<reference evidence="1 2" key="1">
    <citation type="submission" date="2018-10" db="EMBL/GenBank/DDBJ databases">
        <title>Genomic Encyclopedia of Archaeal and Bacterial Type Strains, Phase II (KMG-II): from individual species to whole genera.</title>
        <authorList>
            <person name="Goeker M."/>
        </authorList>
    </citation>
    <scope>NUCLEOTIDE SEQUENCE [LARGE SCALE GENOMIC DNA]</scope>
    <source>
        <strain evidence="1 2">DSM 45657</strain>
    </source>
</reference>
<keyword evidence="2" id="KW-1185">Reference proteome</keyword>